<dbReference type="InterPro" id="IPR026680">
    <property type="entry name" value="CCDC137"/>
</dbReference>
<feature type="compositionally biased region" description="Basic residues" evidence="1">
    <location>
        <begin position="1"/>
        <end position="17"/>
    </location>
</feature>
<comment type="caution">
    <text evidence="2">The sequence shown here is derived from an EMBL/GenBank/DDBJ whole genome shotgun (WGS) entry which is preliminary data.</text>
</comment>
<feature type="region of interest" description="Disordered" evidence="1">
    <location>
        <begin position="136"/>
        <end position="182"/>
    </location>
</feature>
<dbReference type="PANTHER" id="PTHR21838:SF2">
    <property type="entry name" value="COILED-COIL DOMAIN-CONTAINING PROTEIN 137"/>
    <property type="match status" value="1"/>
</dbReference>
<feature type="compositionally biased region" description="Basic and acidic residues" evidence="1">
    <location>
        <begin position="169"/>
        <end position="182"/>
    </location>
</feature>
<feature type="compositionally biased region" description="Basic residues" evidence="1">
    <location>
        <begin position="69"/>
        <end position="79"/>
    </location>
</feature>
<dbReference type="GO" id="GO:0005634">
    <property type="term" value="C:nucleus"/>
    <property type="evidence" value="ECO:0007669"/>
    <property type="project" value="TreeGrafter"/>
</dbReference>
<evidence type="ECO:0000313" key="2">
    <source>
        <dbReference type="EMBL" id="KAH3747419.1"/>
    </source>
</evidence>
<proteinExistence type="predicted"/>
<reference evidence="2" key="2">
    <citation type="submission" date="2020-11" db="EMBL/GenBank/DDBJ databases">
        <authorList>
            <person name="McCartney M.A."/>
            <person name="Auch B."/>
            <person name="Kono T."/>
            <person name="Mallez S."/>
            <person name="Becker A."/>
            <person name="Gohl D.M."/>
            <person name="Silverstein K.A.T."/>
            <person name="Koren S."/>
            <person name="Bechman K.B."/>
            <person name="Herman A."/>
            <person name="Abrahante J.E."/>
            <person name="Garbe J."/>
        </authorList>
    </citation>
    <scope>NUCLEOTIDE SEQUENCE</scope>
    <source>
        <strain evidence="2">Duluth1</strain>
        <tissue evidence="2">Whole animal</tissue>
    </source>
</reference>
<sequence length="302" mass="35094">MGKLGKPQKSKKHKKLKKTFDSSAEQDLEFGLKRGKAQNLPVEDEELDMQHVPRKWKDILHAKDSGVEKKRKKKNKKNKLHLDQSQQMLPGMTRPLQKVPRFVQGKFEKDGNFMRRVEMETHRVIQRAQLEVKYKVDLTDVQNPNNLKNKRPKSERKKQKSRDKKKRKLDAQKDKKLDRLTDFSSLKDHVAFGEVAMEPPTLTAKPRMAEMDGDKARPGKKSLLLKSLLDGSQSKTGSEETTEPIVHVAVPKSHGDRKPGQTLKRKYLSPAQRQITDFQRQRAIDLYRDMRDRKYAQNNVKT</sequence>
<dbReference type="EMBL" id="JAIWYP010000010">
    <property type="protein sequence ID" value="KAH3747419.1"/>
    <property type="molecule type" value="Genomic_DNA"/>
</dbReference>
<accession>A0A9D4DDM2</accession>
<dbReference type="Proteomes" id="UP000828390">
    <property type="component" value="Unassembled WGS sequence"/>
</dbReference>
<dbReference type="PANTHER" id="PTHR21838">
    <property type="entry name" value="COILED-COIL DOMAIN-CONTAINING PROTEIN 137"/>
    <property type="match status" value="1"/>
</dbReference>
<dbReference type="OrthoDB" id="5876637at2759"/>
<feature type="region of interest" description="Disordered" evidence="1">
    <location>
        <begin position="1"/>
        <end position="25"/>
    </location>
</feature>
<keyword evidence="3" id="KW-1185">Reference proteome</keyword>
<evidence type="ECO:0008006" key="4">
    <source>
        <dbReference type="Google" id="ProtNLM"/>
    </source>
</evidence>
<feature type="region of interest" description="Disordered" evidence="1">
    <location>
        <begin position="62"/>
        <end position="98"/>
    </location>
</feature>
<evidence type="ECO:0000256" key="1">
    <source>
        <dbReference type="SAM" id="MobiDB-lite"/>
    </source>
</evidence>
<feature type="compositionally biased region" description="Basic residues" evidence="1">
    <location>
        <begin position="148"/>
        <end position="168"/>
    </location>
</feature>
<feature type="region of interest" description="Disordered" evidence="1">
    <location>
        <begin position="197"/>
        <end position="267"/>
    </location>
</feature>
<feature type="compositionally biased region" description="Low complexity" evidence="1">
    <location>
        <begin position="221"/>
        <end position="235"/>
    </location>
</feature>
<evidence type="ECO:0000313" key="3">
    <source>
        <dbReference type="Proteomes" id="UP000828390"/>
    </source>
</evidence>
<organism evidence="2 3">
    <name type="scientific">Dreissena polymorpha</name>
    <name type="common">Zebra mussel</name>
    <name type="synonym">Mytilus polymorpha</name>
    <dbReference type="NCBI Taxonomy" id="45954"/>
    <lineage>
        <taxon>Eukaryota</taxon>
        <taxon>Metazoa</taxon>
        <taxon>Spiralia</taxon>
        <taxon>Lophotrochozoa</taxon>
        <taxon>Mollusca</taxon>
        <taxon>Bivalvia</taxon>
        <taxon>Autobranchia</taxon>
        <taxon>Heteroconchia</taxon>
        <taxon>Euheterodonta</taxon>
        <taxon>Imparidentia</taxon>
        <taxon>Neoheterodontei</taxon>
        <taxon>Myida</taxon>
        <taxon>Dreissenoidea</taxon>
        <taxon>Dreissenidae</taxon>
        <taxon>Dreissena</taxon>
    </lineage>
</organism>
<feature type="compositionally biased region" description="Basic and acidic residues" evidence="1">
    <location>
        <begin position="207"/>
        <end position="217"/>
    </location>
</feature>
<dbReference type="AlphaFoldDB" id="A0A9D4DDM2"/>
<gene>
    <name evidence="2" type="ORF">DPMN_181845</name>
</gene>
<name>A0A9D4DDM2_DREPO</name>
<reference evidence="2" key="1">
    <citation type="journal article" date="2019" name="bioRxiv">
        <title>The Genome of the Zebra Mussel, Dreissena polymorpha: A Resource for Invasive Species Research.</title>
        <authorList>
            <person name="McCartney M.A."/>
            <person name="Auch B."/>
            <person name="Kono T."/>
            <person name="Mallez S."/>
            <person name="Zhang Y."/>
            <person name="Obille A."/>
            <person name="Becker A."/>
            <person name="Abrahante J.E."/>
            <person name="Garbe J."/>
            <person name="Badalamenti J.P."/>
            <person name="Herman A."/>
            <person name="Mangelson H."/>
            <person name="Liachko I."/>
            <person name="Sullivan S."/>
            <person name="Sone E.D."/>
            <person name="Koren S."/>
            <person name="Silverstein K.A.T."/>
            <person name="Beckman K.B."/>
            <person name="Gohl D.M."/>
        </authorList>
    </citation>
    <scope>NUCLEOTIDE SEQUENCE</scope>
    <source>
        <strain evidence="2">Duluth1</strain>
        <tissue evidence="2">Whole animal</tissue>
    </source>
</reference>
<protein>
    <recommendedName>
        <fullName evidence="4">Coiled-coil domain-containing protein 137</fullName>
    </recommendedName>
</protein>